<dbReference type="FunFam" id="2.100.10.30:FF:000001">
    <property type="entry name" value="Jacalin-related lectin 33"/>
    <property type="match status" value="1"/>
</dbReference>
<dbReference type="EMBL" id="CM003532">
    <property type="protein sequence ID" value="RCV26974.1"/>
    <property type="molecule type" value="Genomic_DNA"/>
</dbReference>
<dbReference type="Pfam" id="PF01419">
    <property type="entry name" value="Jacalin"/>
    <property type="match status" value="1"/>
</dbReference>
<organism evidence="4">
    <name type="scientific">Setaria italica</name>
    <name type="common">Foxtail millet</name>
    <name type="synonym">Panicum italicum</name>
    <dbReference type="NCBI Taxonomy" id="4555"/>
    <lineage>
        <taxon>Eukaryota</taxon>
        <taxon>Viridiplantae</taxon>
        <taxon>Streptophyta</taxon>
        <taxon>Embryophyta</taxon>
        <taxon>Tracheophyta</taxon>
        <taxon>Spermatophyta</taxon>
        <taxon>Magnoliopsida</taxon>
        <taxon>Liliopsida</taxon>
        <taxon>Poales</taxon>
        <taxon>Poaceae</taxon>
        <taxon>PACMAD clade</taxon>
        <taxon>Panicoideae</taxon>
        <taxon>Panicodae</taxon>
        <taxon>Paniceae</taxon>
        <taxon>Cenchrinae</taxon>
        <taxon>Setaria</taxon>
    </lineage>
</organism>
<dbReference type="InterPro" id="IPR036404">
    <property type="entry name" value="Jacalin-like_lectin_dom_sf"/>
</dbReference>
<evidence type="ECO:0000313" key="4">
    <source>
        <dbReference type="EMBL" id="RCV26974.1"/>
    </source>
</evidence>
<dbReference type="PROSITE" id="PS51752">
    <property type="entry name" value="JACALIN_LECTIN"/>
    <property type="match status" value="1"/>
</dbReference>
<comment type="similarity">
    <text evidence="1">Belongs to the jacalin lectin family.</text>
</comment>
<protein>
    <recommendedName>
        <fullName evidence="3">Jacalin-type lectin domain-containing protein</fullName>
    </recommendedName>
</protein>
<dbReference type="GO" id="GO:0030246">
    <property type="term" value="F:carbohydrate binding"/>
    <property type="evidence" value="ECO:0007669"/>
    <property type="project" value="UniProtKB-KW"/>
</dbReference>
<sequence length="212" mass="22864">MQPAAHQRRMVASSKVIRVGPWGGHGGSPWDDGPHRGVRSITVTYGRFLESMRAEYADRNGRPVLGEKHGGGTGRSLSARIELDFPYEFVTGVSGSYCAAHGGSPPVVRSLTFETSRGVVHGPFGGAGGADDGVPFSYPMEGAVVVGFMGRSGWHLDALGLYVAALRAETLCDVVQERGLSAYRSFVYGGDDGARPRHHHQSKKKPFEWCYK</sequence>
<dbReference type="KEGG" id="sita:101774618"/>
<evidence type="ECO:0000259" key="3">
    <source>
        <dbReference type="PROSITE" id="PS51752"/>
    </source>
</evidence>
<feature type="domain" description="Jacalin-type lectin" evidence="3">
    <location>
        <begin position="16"/>
        <end position="165"/>
    </location>
</feature>
<evidence type="ECO:0000256" key="1">
    <source>
        <dbReference type="ARBA" id="ARBA00006568"/>
    </source>
</evidence>
<proteinExistence type="inferred from homology"/>
<reference evidence="4" key="2">
    <citation type="submission" date="2015-07" db="EMBL/GenBank/DDBJ databases">
        <authorList>
            <person name="Noorani M."/>
        </authorList>
    </citation>
    <scope>NUCLEOTIDE SEQUENCE</scope>
    <source>
        <strain evidence="4">Yugu1</strain>
    </source>
</reference>
<evidence type="ECO:0000256" key="2">
    <source>
        <dbReference type="ARBA" id="ARBA00022734"/>
    </source>
</evidence>
<accession>A0A368RA61</accession>
<dbReference type="SMART" id="SM00915">
    <property type="entry name" value="Jacalin"/>
    <property type="match status" value="1"/>
</dbReference>
<dbReference type="InterPro" id="IPR033734">
    <property type="entry name" value="Jacalin-like_lectin_dom_plant"/>
</dbReference>
<dbReference type="CDD" id="cd09612">
    <property type="entry name" value="Jacalin"/>
    <property type="match status" value="1"/>
</dbReference>
<dbReference type="InterPro" id="IPR001229">
    <property type="entry name" value="Jacalin-like_lectin_dom"/>
</dbReference>
<dbReference type="STRING" id="4555.A0A368RA61"/>
<dbReference type="PANTHER" id="PTHR47293:SF28">
    <property type="entry name" value="JACALIN-TYPE LECTIN DOMAIN-CONTAINING PROTEIN"/>
    <property type="match status" value="1"/>
</dbReference>
<name>A0A368RA61_SETIT</name>
<reference evidence="4" key="1">
    <citation type="journal article" date="2012" name="Nat. Biotechnol.">
        <title>Reference genome sequence of the model plant Setaria.</title>
        <authorList>
            <person name="Bennetzen J.L."/>
            <person name="Schmutz J."/>
            <person name="Wang H."/>
            <person name="Percifield R."/>
            <person name="Hawkins J."/>
            <person name="Pontaroli A.C."/>
            <person name="Estep M."/>
            <person name="Feng L."/>
            <person name="Vaughn J.N."/>
            <person name="Grimwood J."/>
            <person name="Jenkins J."/>
            <person name="Barry K."/>
            <person name="Lindquist E."/>
            <person name="Hellsten U."/>
            <person name="Deshpande S."/>
            <person name="Wang X."/>
            <person name="Wu X."/>
            <person name="Mitros T."/>
            <person name="Triplett J."/>
            <person name="Yang X."/>
            <person name="Ye C.Y."/>
            <person name="Mauro-Herrera M."/>
            <person name="Wang L."/>
            <person name="Li P."/>
            <person name="Sharma M."/>
            <person name="Sharma R."/>
            <person name="Ronald P.C."/>
            <person name="Panaud O."/>
            <person name="Kellogg E.A."/>
            <person name="Brutnell T.P."/>
            <person name="Doust A.N."/>
            <person name="Tuskan G.A."/>
            <person name="Rokhsar D."/>
            <person name="Devos K.M."/>
        </authorList>
    </citation>
    <scope>NUCLEOTIDE SEQUENCE [LARGE SCALE GENOMIC DNA]</scope>
    <source>
        <strain evidence="4">Yugu1</strain>
    </source>
</reference>
<dbReference type="SUPFAM" id="SSF51101">
    <property type="entry name" value="Mannose-binding lectins"/>
    <property type="match status" value="1"/>
</dbReference>
<keyword evidence="2" id="KW-0430">Lectin</keyword>
<gene>
    <name evidence="4" type="ORF">SETIT_5G288900v2</name>
</gene>
<dbReference type="PANTHER" id="PTHR47293">
    <property type="entry name" value="JACALIN-RELATED LECTIN 3"/>
    <property type="match status" value="1"/>
</dbReference>
<dbReference type="OrthoDB" id="1901752at2759"/>
<dbReference type="AlphaFoldDB" id="A0A368RA61"/>
<dbReference type="Gene3D" id="2.100.10.30">
    <property type="entry name" value="Jacalin-like lectin domain"/>
    <property type="match status" value="1"/>
</dbReference>